<keyword evidence="1" id="KW-0175">Coiled coil</keyword>
<proteinExistence type="predicted"/>
<comment type="caution">
    <text evidence="2">The sequence shown here is derived from an EMBL/GenBank/DDBJ whole genome shotgun (WGS) entry which is preliminary data.</text>
</comment>
<evidence type="ECO:0000256" key="1">
    <source>
        <dbReference type="SAM" id="Coils"/>
    </source>
</evidence>
<sequence length="335" mass="38451">MHFTSDWDSVPHGLEFLSPDDVDRTEMHLLFGGIRTWPWDEEYPEHYNIICTNMVPFQPCERPDNWLEVPKSILDDSSYNLALFESYDGPEKPGFAAPLDVVNLGNKALGLRPEQTRRIIEKQGSFADHFFSESTSDSSVELAFRWTTMPGSYLMFMGRFTPKLLVREKSSRGMDKKITRMVGFVAHRSIFPISPDEGEWNERSVFAPELRKALNKREGELEQNPLKVFAVVLELCVAHLDEKIEELEAKVDGISEEDLAEKAREMGPRVSGMKKACADLIAICDASRHVATRWSQKLKDTKTQRCAEELKKDVQRVMGWVELRLEKLKDLDRVL</sequence>
<keyword evidence="3" id="KW-1185">Reference proteome</keyword>
<dbReference type="EMBL" id="JAUTDP010000002">
    <property type="protein sequence ID" value="KAK3401437.1"/>
    <property type="molecule type" value="Genomic_DNA"/>
</dbReference>
<evidence type="ECO:0000313" key="2">
    <source>
        <dbReference type="EMBL" id="KAK3401437.1"/>
    </source>
</evidence>
<accession>A0AAE0UER5</accession>
<dbReference type="Proteomes" id="UP001281003">
    <property type="component" value="Unassembled WGS sequence"/>
</dbReference>
<organism evidence="2 3">
    <name type="scientific">Sordaria brevicollis</name>
    <dbReference type="NCBI Taxonomy" id="83679"/>
    <lineage>
        <taxon>Eukaryota</taxon>
        <taxon>Fungi</taxon>
        <taxon>Dikarya</taxon>
        <taxon>Ascomycota</taxon>
        <taxon>Pezizomycotina</taxon>
        <taxon>Sordariomycetes</taxon>
        <taxon>Sordariomycetidae</taxon>
        <taxon>Sordariales</taxon>
        <taxon>Sordariaceae</taxon>
        <taxon>Sordaria</taxon>
    </lineage>
</organism>
<evidence type="ECO:0000313" key="3">
    <source>
        <dbReference type="Proteomes" id="UP001281003"/>
    </source>
</evidence>
<gene>
    <name evidence="2" type="ORF">B0T20DRAFT_492126</name>
</gene>
<reference evidence="2" key="1">
    <citation type="journal article" date="2023" name="Mol. Phylogenet. Evol.">
        <title>Genome-scale phylogeny and comparative genomics of the fungal order Sordariales.</title>
        <authorList>
            <person name="Hensen N."/>
            <person name="Bonometti L."/>
            <person name="Westerberg I."/>
            <person name="Brannstrom I.O."/>
            <person name="Guillou S."/>
            <person name="Cros-Aarteil S."/>
            <person name="Calhoun S."/>
            <person name="Haridas S."/>
            <person name="Kuo A."/>
            <person name="Mondo S."/>
            <person name="Pangilinan J."/>
            <person name="Riley R."/>
            <person name="LaButti K."/>
            <person name="Andreopoulos B."/>
            <person name="Lipzen A."/>
            <person name="Chen C."/>
            <person name="Yan M."/>
            <person name="Daum C."/>
            <person name="Ng V."/>
            <person name="Clum A."/>
            <person name="Steindorff A."/>
            <person name="Ohm R.A."/>
            <person name="Martin F."/>
            <person name="Silar P."/>
            <person name="Natvig D.O."/>
            <person name="Lalanne C."/>
            <person name="Gautier V."/>
            <person name="Ament-Velasquez S.L."/>
            <person name="Kruys A."/>
            <person name="Hutchinson M.I."/>
            <person name="Powell A.J."/>
            <person name="Barry K."/>
            <person name="Miller A.N."/>
            <person name="Grigoriev I.V."/>
            <person name="Debuchy R."/>
            <person name="Gladieux P."/>
            <person name="Hiltunen Thoren M."/>
            <person name="Johannesson H."/>
        </authorList>
    </citation>
    <scope>NUCLEOTIDE SEQUENCE</scope>
    <source>
        <strain evidence="2">FGSC 1904</strain>
    </source>
</reference>
<protein>
    <submittedName>
        <fullName evidence="2">Uncharacterized protein</fullName>
    </submittedName>
</protein>
<reference evidence="2" key="2">
    <citation type="submission" date="2023-07" db="EMBL/GenBank/DDBJ databases">
        <authorList>
            <consortium name="Lawrence Berkeley National Laboratory"/>
            <person name="Haridas S."/>
            <person name="Hensen N."/>
            <person name="Bonometti L."/>
            <person name="Westerberg I."/>
            <person name="Brannstrom I.O."/>
            <person name="Guillou S."/>
            <person name="Cros-Aarteil S."/>
            <person name="Calhoun S."/>
            <person name="Kuo A."/>
            <person name="Mondo S."/>
            <person name="Pangilinan J."/>
            <person name="Riley R."/>
            <person name="LaButti K."/>
            <person name="Andreopoulos B."/>
            <person name="Lipzen A."/>
            <person name="Chen C."/>
            <person name="Yanf M."/>
            <person name="Daum C."/>
            <person name="Ng V."/>
            <person name="Clum A."/>
            <person name="Steindorff A."/>
            <person name="Ohm R."/>
            <person name="Martin F."/>
            <person name="Silar P."/>
            <person name="Natvig D."/>
            <person name="Lalanne C."/>
            <person name="Gautier V."/>
            <person name="Ament-velasquez S.L."/>
            <person name="Kruys A."/>
            <person name="Hutchinson M.I."/>
            <person name="Powell A.J."/>
            <person name="Barry K."/>
            <person name="Miller A.N."/>
            <person name="Grigoriev I.V."/>
            <person name="Debuchy R."/>
            <person name="Gladieux P."/>
            <person name="Thoren M.H."/>
            <person name="Johannesson H."/>
        </authorList>
    </citation>
    <scope>NUCLEOTIDE SEQUENCE</scope>
    <source>
        <strain evidence="2">FGSC 1904</strain>
    </source>
</reference>
<dbReference type="AlphaFoldDB" id="A0AAE0UER5"/>
<feature type="coiled-coil region" evidence="1">
    <location>
        <begin position="230"/>
        <end position="257"/>
    </location>
</feature>
<name>A0AAE0UER5_SORBR</name>